<dbReference type="GeneID" id="75139119"/>
<evidence type="ECO:0000313" key="2">
    <source>
        <dbReference type="Proteomes" id="UP001057860"/>
    </source>
</evidence>
<organism evidence="1 2">
    <name type="scientific">Yersinia alsatica</name>
    <dbReference type="NCBI Taxonomy" id="2890317"/>
    <lineage>
        <taxon>Bacteria</taxon>
        <taxon>Pseudomonadati</taxon>
        <taxon>Pseudomonadota</taxon>
        <taxon>Gammaproteobacteria</taxon>
        <taxon>Enterobacterales</taxon>
        <taxon>Yersiniaceae</taxon>
        <taxon>Yersinia</taxon>
    </lineage>
</organism>
<dbReference type="Proteomes" id="UP001057860">
    <property type="component" value="Chromosome"/>
</dbReference>
<accession>A0ABY5UR90</accession>
<proteinExistence type="predicted"/>
<evidence type="ECO:0000313" key="1">
    <source>
        <dbReference type="EMBL" id="UWM46004.1"/>
    </source>
</evidence>
<dbReference type="RefSeq" id="WP_145535047.1">
    <property type="nucleotide sequence ID" value="NZ_CABHWQ010000045.1"/>
</dbReference>
<protein>
    <recommendedName>
        <fullName evidence="3">Lipoprotein</fullName>
    </recommendedName>
</protein>
<name>A0ABY5UR90_9GAMM</name>
<keyword evidence="2" id="KW-1185">Reference proteome</keyword>
<dbReference type="EMBL" id="CP104006">
    <property type="protein sequence ID" value="UWM46004.1"/>
    <property type="molecule type" value="Genomic_DNA"/>
</dbReference>
<evidence type="ECO:0008006" key="3">
    <source>
        <dbReference type="Google" id="ProtNLM"/>
    </source>
</evidence>
<sequence>MFYFWLALFACPSRAQGLSGTIDLNLTIVPACQVQSPHQNEYLANDSKRNYPQIQCNRGSELITEPRVSHSFIASDGSLLGKTSANPRVQLITVEW</sequence>
<reference evidence="1" key="1">
    <citation type="submission" date="2022-08" db="EMBL/GenBank/DDBJ databases">
        <authorList>
            <person name="Bogun A."/>
            <person name="Kislichkina A."/>
            <person name="Solomentsev V."/>
            <person name="Skryabin Y."/>
            <person name="Sizova A."/>
            <person name="Platonov M."/>
            <person name="Dentovskaya S."/>
        </authorList>
    </citation>
    <scope>NUCLEOTIDE SEQUENCE</scope>
    <source>
        <strain evidence="1">SCPM-O-B-7604</strain>
    </source>
</reference>
<gene>
    <name evidence="1" type="ORF">N0H69_03930</name>
</gene>